<name>A0A8S4N356_OWEFU</name>
<feature type="signal peptide" evidence="3">
    <location>
        <begin position="1"/>
        <end position="17"/>
    </location>
</feature>
<evidence type="ECO:0000256" key="3">
    <source>
        <dbReference type="SAM" id="SignalP"/>
    </source>
</evidence>
<organism evidence="4 5">
    <name type="scientific">Owenia fusiformis</name>
    <name type="common">Polychaete worm</name>
    <dbReference type="NCBI Taxonomy" id="6347"/>
    <lineage>
        <taxon>Eukaryota</taxon>
        <taxon>Metazoa</taxon>
        <taxon>Spiralia</taxon>
        <taxon>Lophotrochozoa</taxon>
        <taxon>Annelida</taxon>
        <taxon>Polychaeta</taxon>
        <taxon>Sedentaria</taxon>
        <taxon>Canalipalpata</taxon>
        <taxon>Sabellida</taxon>
        <taxon>Oweniida</taxon>
        <taxon>Oweniidae</taxon>
        <taxon>Owenia</taxon>
    </lineage>
</organism>
<keyword evidence="1" id="KW-1015">Disulfide bond</keyword>
<dbReference type="CDD" id="cd00112">
    <property type="entry name" value="LDLa"/>
    <property type="match status" value="1"/>
</dbReference>
<dbReference type="EMBL" id="CAIIXF020000001">
    <property type="protein sequence ID" value="CAH1775172.1"/>
    <property type="molecule type" value="Genomic_DNA"/>
</dbReference>
<protein>
    <recommendedName>
        <fullName evidence="6">Hemoglobin linker chain</fullName>
    </recommendedName>
</protein>
<accession>A0A8S4N356</accession>
<evidence type="ECO:0000313" key="4">
    <source>
        <dbReference type="EMBL" id="CAH1775172.1"/>
    </source>
</evidence>
<dbReference type="Proteomes" id="UP000749559">
    <property type="component" value="Unassembled WGS sequence"/>
</dbReference>
<dbReference type="InterPro" id="IPR023415">
    <property type="entry name" value="LDLR_class-A_CS"/>
</dbReference>
<keyword evidence="3" id="KW-0732">Signal</keyword>
<dbReference type="SMART" id="SM00192">
    <property type="entry name" value="LDLa"/>
    <property type="match status" value="1"/>
</dbReference>
<dbReference type="InterPro" id="IPR036055">
    <property type="entry name" value="LDL_receptor-like_sf"/>
</dbReference>
<dbReference type="SUPFAM" id="SSF57424">
    <property type="entry name" value="LDL receptor-like module"/>
    <property type="match status" value="1"/>
</dbReference>
<evidence type="ECO:0000256" key="2">
    <source>
        <dbReference type="PROSITE-ProRule" id="PRU00124"/>
    </source>
</evidence>
<keyword evidence="5" id="KW-1185">Reference proteome</keyword>
<dbReference type="PROSITE" id="PS50068">
    <property type="entry name" value="LDLRA_2"/>
    <property type="match status" value="1"/>
</dbReference>
<evidence type="ECO:0000313" key="5">
    <source>
        <dbReference type="Proteomes" id="UP000749559"/>
    </source>
</evidence>
<evidence type="ECO:0008006" key="6">
    <source>
        <dbReference type="Google" id="ProtNLM"/>
    </source>
</evidence>
<sequence>MNAYTCLVFVFVGIVAGGNERNSRWTHVRTVDSGFANGLEEKLKGIEQRLYRVEDKFKTISKTQEENLEQTKMYSKYAKINTEIVYKMTNNCDKERNHLRCLESGECIHELLACDGHVDCADGTDERDDVCNDSIFAPGLLYKAYIASGQTCFMDAKRVHFEFLYDKIIRRSHLPQAVFTTGNLIWRYERLNGSKVYESRDCNGTYLLGSGFEHVWTVEKEPVIFRAYIPYFIRETPARSYIYLGDNPIPCGWCTWVIPEEFDENVRAVYSNE</sequence>
<proteinExistence type="predicted"/>
<dbReference type="InterPro" id="IPR002172">
    <property type="entry name" value="LDrepeatLR_classA_rpt"/>
</dbReference>
<reference evidence="4" key="1">
    <citation type="submission" date="2022-03" db="EMBL/GenBank/DDBJ databases">
        <authorList>
            <person name="Martin C."/>
        </authorList>
    </citation>
    <scope>NUCLEOTIDE SEQUENCE</scope>
</reference>
<dbReference type="OrthoDB" id="6038783at2759"/>
<dbReference type="AlphaFoldDB" id="A0A8S4N356"/>
<comment type="caution">
    <text evidence="2">Lacks conserved residue(s) required for the propagation of feature annotation.</text>
</comment>
<dbReference type="PROSITE" id="PS01209">
    <property type="entry name" value="LDLRA_1"/>
    <property type="match status" value="1"/>
</dbReference>
<dbReference type="Gene3D" id="2.40.128.620">
    <property type="match status" value="1"/>
</dbReference>
<dbReference type="Pfam" id="PF00057">
    <property type="entry name" value="Ldl_recept_a"/>
    <property type="match status" value="1"/>
</dbReference>
<feature type="chain" id="PRO_5035944628" description="Hemoglobin linker chain" evidence="3">
    <location>
        <begin position="18"/>
        <end position="273"/>
    </location>
</feature>
<gene>
    <name evidence="4" type="ORF">OFUS_LOCUS2509</name>
</gene>
<comment type="caution">
    <text evidence="4">The sequence shown here is derived from an EMBL/GenBank/DDBJ whole genome shotgun (WGS) entry which is preliminary data.</text>
</comment>
<evidence type="ECO:0000256" key="1">
    <source>
        <dbReference type="ARBA" id="ARBA00023157"/>
    </source>
</evidence>